<gene>
    <name evidence="1" type="ORF">ALC57_09350</name>
</gene>
<name>A0A151J5G4_9HYME</name>
<evidence type="ECO:0000313" key="1">
    <source>
        <dbReference type="EMBL" id="KYN18340.1"/>
    </source>
</evidence>
<dbReference type="AlphaFoldDB" id="A0A151J5G4"/>
<sequence length="146" mass="15849">KRGRTPYVRRSSRNRLAPIEPICRPTVIVTPQPAATALLRVPTPLTDTTIAYTPVSYSPTLTDAQPLDLSIPSPLNPGVQEILDYSPPPLPFDQLPTPSLPFDQLSTPLLSFDQLPTPPLSTPILNPPIGIGSFNCSHPPRTRGIE</sequence>
<feature type="non-terminal residue" evidence="1">
    <location>
        <position position="1"/>
    </location>
</feature>
<dbReference type="Proteomes" id="UP000078492">
    <property type="component" value="Unassembled WGS sequence"/>
</dbReference>
<dbReference type="EMBL" id="KQ979988">
    <property type="protein sequence ID" value="KYN18340.1"/>
    <property type="molecule type" value="Genomic_DNA"/>
</dbReference>
<protein>
    <submittedName>
        <fullName evidence="1">Uncharacterized protein</fullName>
    </submittedName>
</protein>
<evidence type="ECO:0000313" key="2">
    <source>
        <dbReference type="Proteomes" id="UP000078492"/>
    </source>
</evidence>
<accession>A0A151J5G4</accession>
<proteinExistence type="predicted"/>
<reference evidence="1 2" key="1">
    <citation type="submission" date="2015-09" db="EMBL/GenBank/DDBJ databases">
        <title>Trachymyrmex cornetzi WGS genome.</title>
        <authorList>
            <person name="Nygaard S."/>
            <person name="Hu H."/>
            <person name="Boomsma J."/>
            <person name="Zhang G."/>
        </authorList>
    </citation>
    <scope>NUCLEOTIDE SEQUENCE [LARGE SCALE GENOMIC DNA]</scope>
    <source>
        <strain evidence="1">Tcor2-1</strain>
        <tissue evidence="1">Whole body</tissue>
    </source>
</reference>
<keyword evidence="2" id="KW-1185">Reference proteome</keyword>
<organism evidence="1 2">
    <name type="scientific">Trachymyrmex cornetzi</name>
    <dbReference type="NCBI Taxonomy" id="471704"/>
    <lineage>
        <taxon>Eukaryota</taxon>
        <taxon>Metazoa</taxon>
        <taxon>Ecdysozoa</taxon>
        <taxon>Arthropoda</taxon>
        <taxon>Hexapoda</taxon>
        <taxon>Insecta</taxon>
        <taxon>Pterygota</taxon>
        <taxon>Neoptera</taxon>
        <taxon>Endopterygota</taxon>
        <taxon>Hymenoptera</taxon>
        <taxon>Apocrita</taxon>
        <taxon>Aculeata</taxon>
        <taxon>Formicoidea</taxon>
        <taxon>Formicidae</taxon>
        <taxon>Myrmicinae</taxon>
        <taxon>Trachymyrmex</taxon>
    </lineage>
</organism>